<proteinExistence type="predicted"/>
<dbReference type="EMBL" id="JALNTZ010000008">
    <property type="protein sequence ID" value="KAJ3643474.1"/>
    <property type="molecule type" value="Genomic_DNA"/>
</dbReference>
<accession>A0AA38HTM9</accession>
<gene>
    <name evidence="2" type="ORF">Zmor_026184</name>
</gene>
<organism evidence="2 3">
    <name type="scientific">Zophobas morio</name>
    <dbReference type="NCBI Taxonomy" id="2755281"/>
    <lineage>
        <taxon>Eukaryota</taxon>
        <taxon>Metazoa</taxon>
        <taxon>Ecdysozoa</taxon>
        <taxon>Arthropoda</taxon>
        <taxon>Hexapoda</taxon>
        <taxon>Insecta</taxon>
        <taxon>Pterygota</taxon>
        <taxon>Neoptera</taxon>
        <taxon>Endopterygota</taxon>
        <taxon>Coleoptera</taxon>
        <taxon>Polyphaga</taxon>
        <taxon>Cucujiformia</taxon>
        <taxon>Tenebrionidae</taxon>
        <taxon>Zophobas</taxon>
    </lineage>
</organism>
<reference evidence="2" key="1">
    <citation type="journal article" date="2023" name="G3 (Bethesda)">
        <title>Whole genome assemblies of Zophobas morio and Tenebrio molitor.</title>
        <authorList>
            <person name="Kaur S."/>
            <person name="Stinson S.A."/>
            <person name="diCenzo G.C."/>
        </authorList>
    </citation>
    <scope>NUCLEOTIDE SEQUENCE</scope>
    <source>
        <strain evidence="2">QUZm001</strain>
    </source>
</reference>
<keyword evidence="3" id="KW-1185">Reference proteome</keyword>
<feature type="compositionally biased region" description="Low complexity" evidence="1">
    <location>
        <begin position="78"/>
        <end position="90"/>
    </location>
</feature>
<name>A0AA38HTM9_9CUCU</name>
<dbReference type="AlphaFoldDB" id="A0AA38HTM9"/>
<evidence type="ECO:0000313" key="3">
    <source>
        <dbReference type="Proteomes" id="UP001168821"/>
    </source>
</evidence>
<feature type="region of interest" description="Disordered" evidence="1">
    <location>
        <begin position="78"/>
        <end position="97"/>
    </location>
</feature>
<protein>
    <submittedName>
        <fullName evidence="2">Uncharacterized protein</fullName>
    </submittedName>
</protein>
<comment type="caution">
    <text evidence="2">The sequence shown here is derived from an EMBL/GenBank/DDBJ whole genome shotgun (WGS) entry which is preliminary data.</text>
</comment>
<sequence length="132" mass="14699">MAQLETLEAKMASIEVSLSSTPRRKKNGSLGGINSSIRSIPKEIAAKELETLRNALRDKENIIQSLKGQLTIPGLRLSSIRNSSNGSSNRDLTEVEKKQAEERLSRLKTDVDNKRLAIKNLKMALERLDITE</sequence>
<dbReference type="Proteomes" id="UP001168821">
    <property type="component" value="Unassembled WGS sequence"/>
</dbReference>
<evidence type="ECO:0000256" key="1">
    <source>
        <dbReference type="SAM" id="MobiDB-lite"/>
    </source>
</evidence>
<evidence type="ECO:0000313" key="2">
    <source>
        <dbReference type="EMBL" id="KAJ3643474.1"/>
    </source>
</evidence>